<evidence type="ECO:0000313" key="9">
    <source>
        <dbReference type="Proteomes" id="UP000271162"/>
    </source>
</evidence>
<dbReference type="Pfam" id="PF03388">
    <property type="entry name" value="Lectin_leg-like"/>
    <property type="match status" value="1"/>
</dbReference>
<dbReference type="GO" id="GO:0005793">
    <property type="term" value="C:endoplasmic reticulum-Golgi intermediate compartment"/>
    <property type="evidence" value="ECO:0007669"/>
    <property type="project" value="TreeGrafter"/>
</dbReference>
<dbReference type="SUPFAM" id="SSF49899">
    <property type="entry name" value="Concanavalin A-like lectins/glucanases"/>
    <property type="match status" value="1"/>
</dbReference>
<keyword evidence="9" id="KW-1185">Reference proteome</keyword>
<evidence type="ECO:0000256" key="1">
    <source>
        <dbReference type="ARBA" id="ARBA00004479"/>
    </source>
</evidence>
<protein>
    <submittedName>
        <fullName evidence="10">L-type lectin-like domain-containing protein</fullName>
    </submittedName>
</protein>
<gene>
    <name evidence="8" type="ORF">NBR_LOCUS18039</name>
</gene>
<reference evidence="8 9" key="2">
    <citation type="submission" date="2018-11" db="EMBL/GenBank/DDBJ databases">
        <authorList>
            <consortium name="Pathogen Informatics"/>
        </authorList>
    </citation>
    <scope>NUCLEOTIDE SEQUENCE [LARGE SCALE GENOMIC DNA]</scope>
</reference>
<dbReference type="InterPro" id="IPR051136">
    <property type="entry name" value="Intracellular_Lectin-GPT"/>
</dbReference>
<dbReference type="EMBL" id="UYSL01023140">
    <property type="protein sequence ID" value="VDL81760.1"/>
    <property type="molecule type" value="Genomic_DNA"/>
</dbReference>
<dbReference type="OMA" id="NDERTNQ"/>
<dbReference type="STRING" id="27835.A0A0N4YLP0"/>
<dbReference type="WBParaSite" id="NBR_0001803801-mRNA-1">
    <property type="protein sequence ID" value="NBR_0001803801-mRNA-1"/>
    <property type="gene ID" value="NBR_0001803801"/>
</dbReference>
<keyword evidence="3" id="KW-0732">Signal</keyword>
<evidence type="ECO:0000256" key="2">
    <source>
        <dbReference type="ARBA" id="ARBA00022692"/>
    </source>
</evidence>
<proteinExistence type="predicted"/>
<dbReference type="PANTHER" id="PTHR12223:SF45">
    <property type="entry name" value="RE50040P"/>
    <property type="match status" value="1"/>
</dbReference>
<evidence type="ECO:0000259" key="7">
    <source>
        <dbReference type="PROSITE" id="PS51328"/>
    </source>
</evidence>
<name>A0A0N4YLP0_NIPBR</name>
<accession>A0A0N4YLP0</accession>
<evidence type="ECO:0000256" key="5">
    <source>
        <dbReference type="ARBA" id="ARBA00023136"/>
    </source>
</evidence>
<dbReference type="Proteomes" id="UP000271162">
    <property type="component" value="Unassembled WGS sequence"/>
</dbReference>
<dbReference type="GO" id="GO:0006888">
    <property type="term" value="P:endoplasmic reticulum to Golgi vesicle-mediated transport"/>
    <property type="evidence" value="ECO:0007669"/>
    <property type="project" value="TreeGrafter"/>
</dbReference>
<dbReference type="GO" id="GO:0000139">
    <property type="term" value="C:Golgi membrane"/>
    <property type="evidence" value="ECO:0007669"/>
    <property type="project" value="TreeGrafter"/>
</dbReference>
<dbReference type="GO" id="GO:0005789">
    <property type="term" value="C:endoplasmic reticulum membrane"/>
    <property type="evidence" value="ECO:0007669"/>
    <property type="project" value="TreeGrafter"/>
</dbReference>
<sequence>MSVVLGNAYVSPNQIRLTENKPSEAGAVWSKSGVKAVDWEIMATVRITNVGRLPADGMAIWYTDTDEPRIGKAWGAKEKFKGIVLDTYVNDERTNQGQAVRLFLLVSTPAHDEEVDVSLDGSNLRVGAECPIQLDHILSTETSNSFHFPTVMILIRYENETLQVYYATYRALSPTWTLCAEANDLFLPQGYRVGVSAATGDLYSAHSVISLRVFQISERLPDSRPQEVMFKGPYHTASASSERDSDSHMDLWTFINLCVALVLVVVVFYALCKITDKYIVDGLVLRPKKRFY</sequence>
<dbReference type="InterPro" id="IPR005052">
    <property type="entry name" value="Lectin_leg"/>
</dbReference>
<dbReference type="GO" id="GO:0005537">
    <property type="term" value="F:D-mannose binding"/>
    <property type="evidence" value="ECO:0007669"/>
    <property type="project" value="TreeGrafter"/>
</dbReference>
<dbReference type="CDD" id="cd07308">
    <property type="entry name" value="lectin_leg-like"/>
    <property type="match status" value="1"/>
</dbReference>
<evidence type="ECO:0000313" key="10">
    <source>
        <dbReference type="WBParaSite" id="NBR_0001803801-mRNA-1"/>
    </source>
</evidence>
<dbReference type="PANTHER" id="PTHR12223">
    <property type="entry name" value="VESICULAR MANNOSE-BINDING LECTIN"/>
    <property type="match status" value="1"/>
</dbReference>
<organism evidence="10">
    <name type="scientific">Nippostrongylus brasiliensis</name>
    <name type="common">Rat hookworm</name>
    <dbReference type="NCBI Taxonomy" id="27835"/>
    <lineage>
        <taxon>Eukaryota</taxon>
        <taxon>Metazoa</taxon>
        <taxon>Ecdysozoa</taxon>
        <taxon>Nematoda</taxon>
        <taxon>Chromadorea</taxon>
        <taxon>Rhabditida</taxon>
        <taxon>Rhabditina</taxon>
        <taxon>Rhabditomorpha</taxon>
        <taxon>Strongyloidea</taxon>
        <taxon>Heligmosomidae</taxon>
        <taxon>Nippostrongylus</taxon>
    </lineage>
</organism>
<dbReference type="PROSITE" id="PS51328">
    <property type="entry name" value="L_LECTIN_LIKE"/>
    <property type="match status" value="1"/>
</dbReference>
<keyword evidence="5 6" id="KW-0472">Membrane</keyword>
<reference evidence="10" key="1">
    <citation type="submission" date="2017-02" db="UniProtKB">
        <authorList>
            <consortium name="WormBaseParasite"/>
        </authorList>
    </citation>
    <scope>IDENTIFICATION</scope>
</reference>
<feature type="transmembrane region" description="Helical" evidence="6">
    <location>
        <begin position="251"/>
        <end position="271"/>
    </location>
</feature>
<comment type="subcellular location">
    <subcellularLocation>
        <location evidence="1">Membrane</location>
        <topology evidence="1">Single-pass type I membrane protein</topology>
    </subcellularLocation>
</comment>
<keyword evidence="4 6" id="KW-1133">Transmembrane helix</keyword>
<evidence type="ECO:0000313" key="8">
    <source>
        <dbReference type="EMBL" id="VDL81760.1"/>
    </source>
</evidence>
<feature type="domain" description="L-type lectin-like" evidence="7">
    <location>
        <begin position="1"/>
        <end position="216"/>
    </location>
</feature>
<keyword evidence="2 6" id="KW-0812">Transmembrane</keyword>
<evidence type="ECO:0000256" key="6">
    <source>
        <dbReference type="SAM" id="Phobius"/>
    </source>
</evidence>
<dbReference type="AlphaFoldDB" id="A0A0N4YLP0"/>
<dbReference type="InterPro" id="IPR013320">
    <property type="entry name" value="ConA-like_dom_sf"/>
</dbReference>
<evidence type="ECO:0000256" key="4">
    <source>
        <dbReference type="ARBA" id="ARBA00022989"/>
    </source>
</evidence>
<dbReference type="GO" id="GO:0030134">
    <property type="term" value="C:COPII-coated ER to Golgi transport vesicle"/>
    <property type="evidence" value="ECO:0007669"/>
    <property type="project" value="TreeGrafter"/>
</dbReference>
<evidence type="ECO:0000256" key="3">
    <source>
        <dbReference type="ARBA" id="ARBA00022729"/>
    </source>
</evidence>
<dbReference type="Gene3D" id="2.60.120.200">
    <property type="match status" value="1"/>
</dbReference>